<feature type="non-terminal residue" evidence="6">
    <location>
        <position position="1"/>
    </location>
</feature>
<dbReference type="InterPro" id="IPR053235">
    <property type="entry name" value="Ser_Thr_kinase"/>
</dbReference>
<comment type="caution">
    <text evidence="6">The sequence shown here is derived from an EMBL/GenBank/DDBJ whole genome shotgun (WGS) entry which is preliminary data.</text>
</comment>
<gene>
    <name evidence="6" type="ORF">CCMP2556_LOCUS27490</name>
</gene>
<evidence type="ECO:0000256" key="1">
    <source>
        <dbReference type="ARBA" id="ARBA00022741"/>
    </source>
</evidence>
<dbReference type="PROSITE" id="PS00107">
    <property type="entry name" value="PROTEIN_KINASE_ATP"/>
    <property type="match status" value="1"/>
</dbReference>
<keyword evidence="7" id="KW-1185">Reference proteome</keyword>
<evidence type="ECO:0000313" key="7">
    <source>
        <dbReference type="Proteomes" id="UP001642484"/>
    </source>
</evidence>
<dbReference type="SMART" id="SM00220">
    <property type="entry name" value="S_TKc"/>
    <property type="match status" value="1"/>
</dbReference>
<evidence type="ECO:0000313" key="6">
    <source>
        <dbReference type="EMBL" id="CAK9055204.1"/>
    </source>
</evidence>
<accession>A0ABP0MWW4</accession>
<evidence type="ECO:0000256" key="4">
    <source>
        <dbReference type="SAM" id="MobiDB-lite"/>
    </source>
</evidence>
<dbReference type="PANTHER" id="PTHR24361:SF678">
    <property type="entry name" value="SPORULATION-SPECIFIC PROTEIN 1"/>
    <property type="match status" value="1"/>
</dbReference>
<name>A0ABP0MWW4_9DINO</name>
<dbReference type="Pfam" id="PF00069">
    <property type="entry name" value="Pkinase"/>
    <property type="match status" value="1"/>
</dbReference>
<dbReference type="Proteomes" id="UP001642484">
    <property type="component" value="Unassembled WGS sequence"/>
</dbReference>
<dbReference type="EMBL" id="CAXAMN010019946">
    <property type="protein sequence ID" value="CAK9055204.1"/>
    <property type="molecule type" value="Genomic_DNA"/>
</dbReference>
<dbReference type="InterPro" id="IPR008271">
    <property type="entry name" value="Ser/Thr_kinase_AS"/>
</dbReference>
<organism evidence="6 7">
    <name type="scientific">Durusdinium trenchii</name>
    <dbReference type="NCBI Taxonomy" id="1381693"/>
    <lineage>
        <taxon>Eukaryota</taxon>
        <taxon>Sar</taxon>
        <taxon>Alveolata</taxon>
        <taxon>Dinophyceae</taxon>
        <taxon>Suessiales</taxon>
        <taxon>Symbiodiniaceae</taxon>
        <taxon>Durusdinium</taxon>
    </lineage>
</organism>
<keyword evidence="1 3" id="KW-0547">Nucleotide-binding</keyword>
<dbReference type="InterPro" id="IPR017441">
    <property type="entry name" value="Protein_kinase_ATP_BS"/>
</dbReference>
<dbReference type="Gene3D" id="1.10.510.10">
    <property type="entry name" value="Transferase(Phosphotransferase) domain 1"/>
    <property type="match status" value="1"/>
</dbReference>
<reference evidence="6 7" key="1">
    <citation type="submission" date="2024-02" db="EMBL/GenBank/DDBJ databases">
        <authorList>
            <person name="Chen Y."/>
            <person name="Shah S."/>
            <person name="Dougan E. K."/>
            <person name="Thang M."/>
            <person name="Chan C."/>
        </authorList>
    </citation>
    <scope>NUCLEOTIDE SEQUENCE [LARGE SCALE GENOMIC DNA]</scope>
</reference>
<dbReference type="Gene3D" id="3.30.200.20">
    <property type="entry name" value="Phosphorylase Kinase, domain 1"/>
    <property type="match status" value="1"/>
</dbReference>
<feature type="binding site" evidence="3">
    <location>
        <position position="109"/>
    </location>
    <ligand>
        <name>ATP</name>
        <dbReference type="ChEBI" id="CHEBI:30616"/>
    </ligand>
</feature>
<dbReference type="InterPro" id="IPR011009">
    <property type="entry name" value="Kinase-like_dom_sf"/>
</dbReference>
<dbReference type="SUPFAM" id="SSF56112">
    <property type="entry name" value="Protein kinase-like (PK-like)"/>
    <property type="match status" value="1"/>
</dbReference>
<dbReference type="InterPro" id="IPR000719">
    <property type="entry name" value="Prot_kinase_dom"/>
</dbReference>
<dbReference type="PROSITE" id="PS00108">
    <property type="entry name" value="PROTEIN_KINASE_ST"/>
    <property type="match status" value="1"/>
</dbReference>
<feature type="domain" description="Protein kinase" evidence="5">
    <location>
        <begin position="80"/>
        <end position="350"/>
    </location>
</feature>
<keyword evidence="2 3" id="KW-0067">ATP-binding</keyword>
<dbReference type="PANTHER" id="PTHR24361">
    <property type="entry name" value="MITOGEN-ACTIVATED KINASE KINASE KINASE"/>
    <property type="match status" value="1"/>
</dbReference>
<evidence type="ECO:0000259" key="5">
    <source>
        <dbReference type="PROSITE" id="PS50011"/>
    </source>
</evidence>
<evidence type="ECO:0000256" key="3">
    <source>
        <dbReference type="PROSITE-ProRule" id="PRU10141"/>
    </source>
</evidence>
<sequence length="624" mass="69803">PLKPVPSFHMASSGAALPLAGLAGLPISPSALSGRRQLPRLHLPCSAQAQEAPQQPQAVTASPSTLEEQVSSLPSFQDAYKLGEFLGSGSMSVVRRCVRKLDGQIFAVKCVTAIDEEVRQFSRDEYELVRTLRHPAIITFRAWFEGPVSAWIVMDLCSGGSVESFVRREGALREPQVQDLGFQLIRGIDYLHHKRVVHRDLKPANLLLNRQVSSTAPSPAHRPLEGELLWPWQLKITDFNSAKRVGACNGLLLTDRGTQLYNAPELRFGRLWNERIDIWASGLCLYFMLRKTVPFNIGDQKVADTLLSGKLPHIDWSMMSPLAGNLIRQCLFVDPCDRPTAMELRLHLFFASKRMPESRKGSIEQFEVADRRESKESLGTSTSSFTASRRMSLESIPVERSVMVSSCGLIFVGAARAGEVRNRGSVWLEVEEQLQRTRGGSKGIASRAPFLGVRSFPVCPSQHCPSPYSSQLAAQRQCDGRKSSRVRSHSMYLSTPKACDAVPRSPQQAAKSHSQCWKEPRSFDVLLRMANEKFRQMNELLDEDVQPRALRAEHSAESMMDKDIEMREDEERSVGRPRASDKVSCFSVMYVAFRFLSQLCSWKGEVGRRMHQFPEGIGDSICAE</sequence>
<proteinExistence type="predicted"/>
<protein>
    <recommendedName>
        <fullName evidence="5">Protein kinase domain-containing protein</fullName>
    </recommendedName>
</protein>
<evidence type="ECO:0000256" key="2">
    <source>
        <dbReference type="ARBA" id="ARBA00022840"/>
    </source>
</evidence>
<feature type="region of interest" description="Disordered" evidence="4">
    <location>
        <begin position="553"/>
        <end position="576"/>
    </location>
</feature>
<dbReference type="PROSITE" id="PS50011">
    <property type="entry name" value="PROTEIN_KINASE_DOM"/>
    <property type="match status" value="1"/>
</dbReference>